<feature type="transmembrane region" description="Helical" evidence="5">
    <location>
        <begin position="222"/>
        <end position="240"/>
    </location>
</feature>
<dbReference type="KEGG" id="swo:Swol_1950"/>
<keyword evidence="3 5" id="KW-1133">Transmembrane helix</keyword>
<keyword evidence="7" id="KW-1185">Reference proteome</keyword>
<organism evidence="6 7">
    <name type="scientific">Syntrophomonas wolfei subsp. wolfei (strain DSM 2245B / Goettingen)</name>
    <dbReference type="NCBI Taxonomy" id="335541"/>
    <lineage>
        <taxon>Bacteria</taxon>
        <taxon>Bacillati</taxon>
        <taxon>Bacillota</taxon>
        <taxon>Clostridia</taxon>
        <taxon>Eubacteriales</taxon>
        <taxon>Syntrophomonadaceae</taxon>
        <taxon>Syntrophomonas</taxon>
    </lineage>
</organism>
<name>Q0AVK7_SYNWW</name>
<dbReference type="Proteomes" id="UP000001968">
    <property type="component" value="Chromosome"/>
</dbReference>
<feature type="transmembrane region" description="Helical" evidence="5">
    <location>
        <begin position="53"/>
        <end position="70"/>
    </location>
</feature>
<proteinExistence type="predicted"/>
<feature type="transmembrane region" description="Helical" evidence="5">
    <location>
        <begin position="90"/>
        <end position="111"/>
    </location>
</feature>
<dbReference type="EMBL" id="CP000448">
    <property type="protein sequence ID" value="ABI69247.1"/>
    <property type="molecule type" value="Genomic_DNA"/>
</dbReference>
<dbReference type="STRING" id="335541.Swol_1950"/>
<dbReference type="GO" id="GO:0005886">
    <property type="term" value="C:plasma membrane"/>
    <property type="evidence" value="ECO:0007669"/>
    <property type="project" value="UniProtKB-ARBA"/>
</dbReference>
<dbReference type="eggNOG" id="COG0619">
    <property type="taxonomic scope" value="Bacteria"/>
</dbReference>
<evidence type="ECO:0000313" key="7">
    <source>
        <dbReference type="Proteomes" id="UP000001968"/>
    </source>
</evidence>
<evidence type="ECO:0000256" key="3">
    <source>
        <dbReference type="ARBA" id="ARBA00022989"/>
    </source>
</evidence>
<evidence type="ECO:0000256" key="4">
    <source>
        <dbReference type="ARBA" id="ARBA00023136"/>
    </source>
</evidence>
<feature type="transmembrane region" description="Helical" evidence="5">
    <location>
        <begin position="28"/>
        <end position="46"/>
    </location>
</feature>
<dbReference type="Pfam" id="PF02361">
    <property type="entry name" value="CbiQ"/>
    <property type="match status" value="1"/>
</dbReference>
<reference evidence="7" key="1">
    <citation type="journal article" date="2010" name="Environ. Microbiol.">
        <title>The genome of Syntrophomonas wolfei: new insights into syntrophic metabolism and biohydrogen production.</title>
        <authorList>
            <person name="Sieber J.R."/>
            <person name="Sims D.R."/>
            <person name="Han C."/>
            <person name="Kim E."/>
            <person name="Lykidis A."/>
            <person name="Lapidus A.L."/>
            <person name="McDonnald E."/>
            <person name="Rohlin L."/>
            <person name="Culley D.E."/>
            <person name="Gunsalus R."/>
            <person name="McInerney M.J."/>
        </authorList>
    </citation>
    <scope>NUCLEOTIDE SEQUENCE [LARGE SCALE GENOMIC DNA]</scope>
    <source>
        <strain evidence="7">DSM 2245B / Goettingen</strain>
    </source>
</reference>
<dbReference type="AlphaFoldDB" id="Q0AVK7"/>
<evidence type="ECO:0000256" key="1">
    <source>
        <dbReference type="ARBA" id="ARBA00004141"/>
    </source>
</evidence>
<dbReference type="PANTHER" id="PTHR33514">
    <property type="entry name" value="PROTEIN ABCI12, CHLOROPLASTIC"/>
    <property type="match status" value="1"/>
</dbReference>
<gene>
    <name evidence="6" type="ordered locus">Swol_1950</name>
</gene>
<keyword evidence="4 5" id="KW-0472">Membrane</keyword>
<sequence>MLLDPRSKMIMVICISSLALIYNTPARLLQLLLVTLVLLFIFSFNLRVIAGYLKPFIFLMFFLFVVQSIFSPGDRVILSLGPVSLISIEGVLAGATVVLRLLVITAAAMLFTTFSSRDFILGLVQWKVPYEIAFMVSTALRFLPLFRDELKNVLTAIQLRGVDLKKVPWRKKMVMYRRLTFPVVYRNMLKAEQLAIAMEARAFRAYPQRTYLRQLNLQRVDYVVILVSLLVTFILIMRYIG</sequence>
<evidence type="ECO:0000313" key="6">
    <source>
        <dbReference type="EMBL" id="ABI69247.1"/>
    </source>
</evidence>
<protein>
    <submittedName>
        <fullName evidence="6">ABC-type cobalt transport system permease component CbiQ and related transporters-like protein</fullName>
    </submittedName>
</protein>
<comment type="subcellular location">
    <subcellularLocation>
        <location evidence="1">Membrane</location>
        <topology evidence="1">Multi-pass membrane protein</topology>
    </subcellularLocation>
</comment>
<keyword evidence="2 5" id="KW-0812">Transmembrane</keyword>
<dbReference type="OrthoDB" id="1707244at2"/>
<evidence type="ECO:0000256" key="2">
    <source>
        <dbReference type="ARBA" id="ARBA00022692"/>
    </source>
</evidence>
<dbReference type="HOGENOM" id="CLU_056469_2_0_9"/>
<accession>Q0AVK7</accession>
<dbReference type="InterPro" id="IPR003339">
    <property type="entry name" value="ABC/ECF_trnsptr_transmembrane"/>
</dbReference>
<dbReference type="CDD" id="cd16914">
    <property type="entry name" value="EcfT"/>
    <property type="match status" value="1"/>
</dbReference>
<dbReference type="PANTHER" id="PTHR33514:SF13">
    <property type="entry name" value="PROTEIN ABCI12, CHLOROPLASTIC"/>
    <property type="match status" value="1"/>
</dbReference>
<evidence type="ECO:0000256" key="5">
    <source>
        <dbReference type="SAM" id="Phobius"/>
    </source>
</evidence>